<dbReference type="OrthoDB" id="9793784at2"/>
<dbReference type="EMBL" id="PVNP01000052">
    <property type="protein sequence ID" value="PRO74349.1"/>
    <property type="molecule type" value="Genomic_DNA"/>
</dbReference>
<evidence type="ECO:0000256" key="6">
    <source>
        <dbReference type="ARBA" id="ARBA00022692"/>
    </source>
</evidence>
<feature type="domain" description="Cytochrome b561 bacterial/Ni-hydrogenase" evidence="14">
    <location>
        <begin position="9"/>
        <end position="183"/>
    </location>
</feature>
<evidence type="ECO:0000256" key="3">
    <source>
        <dbReference type="ARBA" id="ARBA00022448"/>
    </source>
</evidence>
<evidence type="ECO:0000256" key="13">
    <source>
        <dbReference type="SAM" id="Phobius"/>
    </source>
</evidence>
<evidence type="ECO:0000256" key="11">
    <source>
        <dbReference type="ARBA" id="ARBA00023136"/>
    </source>
</evidence>
<evidence type="ECO:0000256" key="9">
    <source>
        <dbReference type="ARBA" id="ARBA00022989"/>
    </source>
</evidence>
<keyword evidence="15" id="KW-0808">Transferase</keyword>
<dbReference type="SUPFAM" id="SSF81342">
    <property type="entry name" value="Transmembrane di-heme cytochromes"/>
    <property type="match status" value="1"/>
</dbReference>
<dbReference type="Pfam" id="PF01292">
    <property type="entry name" value="Ni_hydr_CYTB"/>
    <property type="match status" value="1"/>
</dbReference>
<dbReference type="Gene3D" id="1.20.950.20">
    <property type="entry name" value="Transmembrane di-heme cytochromes, Chain C"/>
    <property type="match status" value="2"/>
</dbReference>
<protein>
    <submittedName>
        <fullName evidence="15">RNA methyltransferase</fullName>
    </submittedName>
</protein>
<keyword evidence="7" id="KW-0479">Metal-binding</keyword>
<evidence type="ECO:0000256" key="5">
    <source>
        <dbReference type="ARBA" id="ARBA00022617"/>
    </source>
</evidence>
<dbReference type="GO" id="GO:0046872">
    <property type="term" value="F:metal ion binding"/>
    <property type="evidence" value="ECO:0007669"/>
    <property type="project" value="UniProtKB-KW"/>
</dbReference>
<feature type="transmembrane region" description="Helical" evidence="13">
    <location>
        <begin position="12"/>
        <end position="34"/>
    </location>
</feature>
<comment type="cofactor">
    <cofactor evidence="1">
        <name>heme b</name>
        <dbReference type="ChEBI" id="CHEBI:60344"/>
    </cofactor>
</comment>
<dbReference type="GO" id="GO:0009055">
    <property type="term" value="F:electron transfer activity"/>
    <property type="evidence" value="ECO:0007669"/>
    <property type="project" value="InterPro"/>
</dbReference>
<keyword evidence="6 13" id="KW-0812">Transmembrane</keyword>
<dbReference type="GO" id="GO:0032259">
    <property type="term" value="P:methylation"/>
    <property type="evidence" value="ECO:0007669"/>
    <property type="project" value="UniProtKB-KW"/>
</dbReference>
<dbReference type="InterPro" id="IPR016174">
    <property type="entry name" value="Di-haem_cyt_TM"/>
</dbReference>
<evidence type="ECO:0000256" key="2">
    <source>
        <dbReference type="ARBA" id="ARBA00004651"/>
    </source>
</evidence>
<comment type="similarity">
    <text evidence="12">Belongs to the cytochrome b561 family.</text>
</comment>
<evidence type="ECO:0000313" key="15">
    <source>
        <dbReference type="EMBL" id="PRO74349.1"/>
    </source>
</evidence>
<keyword evidence="3" id="KW-0813">Transport</keyword>
<keyword evidence="10" id="KW-0408">Iron</keyword>
<keyword evidence="4" id="KW-1003">Cell membrane</keyword>
<keyword evidence="5" id="KW-0349">Heme</keyword>
<dbReference type="GO" id="GO:0022904">
    <property type="term" value="P:respiratory electron transport chain"/>
    <property type="evidence" value="ECO:0007669"/>
    <property type="project" value="InterPro"/>
</dbReference>
<feature type="transmembrane region" description="Helical" evidence="13">
    <location>
        <begin position="150"/>
        <end position="172"/>
    </location>
</feature>
<accession>A0A2S9VD11</accession>
<organism evidence="15 16">
    <name type="scientific">Alteromonas alba</name>
    <dbReference type="NCBI Taxonomy" id="2079529"/>
    <lineage>
        <taxon>Bacteria</taxon>
        <taxon>Pseudomonadati</taxon>
        <taxon>Pseudomonadota</taxon>
        <taxon>Gammaproteobacteria</taxon>
        <taxon>Alteromonadales</taxon>
        <taxon>Alteromonadaceae</taxon>
        <taxon>Alteromonas/Salinimonas group</taxon>
        <taxon>Alteromonas</taxon>
    </lineage>
</organism>
<dbReference type="GO" id="GO:0008168">
    <property type="term" value="F:methyltransferase activity"/>
    <property type="evidence" value="ECO:0007669"/>
    <property type="project" value="UniProtKB-KW"/>
</dbReference>
<evidence type="ECO:0000256" key="4">
    <source>
        <dbReference type="ARBA" id="ARBA00022475"/>
    </source>
</evidence>
<evidence type="ECO:0000256" key="10">
    <source>
        <dbReference type="ARBA" id="ARBA00023004"/>
    </source>
</evidence>
<dbReference type="PANTHER" id="PTHR30529">
    <property type="entry name" value="CYTOCHROME B561"/>
    <property type="match status" value="1"/>
</dbReference>
<dbReference type="InterPro" id="IPR011577">
    <property type="entry name" value="Cyt_b561_bac/Ni-Hgenase"/>
</dbReference>
<dbReference type="Proteomes" id="UP000238949">
    <property type="component" value="Unassembled WGS sequence"/>
</dbReference>
<evidence type="ECO:0000256" key="12">
    <source>
        <dbReference type="ARBA" id="ARBA00037975"/>
    </source>
</evidence>
<keyword evidence="16" id="KW-1185">Reference proteome</keyword>
<keyword evidence="11 13" id="KW-0472">Membrane</keyword>
<comment type="subcellular location">
    <subcellularLocation>
        <location evidence="2">Cell membrane</location>
        <topology evidence="2">Multi-pass membrane protein</topology>
    </subcellularLocation>
</comment>
<dbReference type="AlphaFoldDB" id="A0A2S9VD11"/>
<feature type="transmembrane region" description="Helical" evidence="13">
    <location>
        <begin position="40"/>
        <end position="63"/>
    </location>
</feature>
<comment type="caution">
    <text evidence="15">The sequence shown here is derived from an EMBL/GenBank/DDBJ whole genome shotgun (WGS) entry which is preliminary data.</text>
</comment>
<keyword evidence="15" id="KW-0489">Methyltransferase</keyword>
<reference evidence="16" key="1">
    <citation type="journal article" date="2020" name="Int. J. Syst. Evol. Microbiol.">
        <title>Alteromonas alba sp. nov., a marine bacterium isolated from the seawater of the West Pacific Ocean.</title>
        <authorList>
            <person name="Sun C."/>
            <person name="Wu Y.-H."/>
            <person name="Xamxidin M."/>
            <person name="Cheng H."/>
            <person name="Xu X.-W."/>
        </authorList>
    </citation>
    <scope>NUCLEOTIDE SEQUENCE [LARGE SCALE GENOMIC DNA]</scope>
    <source>
        <strain evidence="16">190</strain>
    </source>
</reference>
<evidence type="ECO:0000256" key="7">
    <source>
        <dbReference type="ARBA" id="ARBA00022723"/>
    </source>
</evidence>
<dbReference type="GO" id="GO:0020037">
    <property type="term" value="F:heme binding"/>
    <property type="evidence" value="ECO:0007669"/>
    <property type="project" value="TreeGrafter"/>
</dbReference>
<dbReference type="InterPro" id="IPR052168">
    <property type="entry name" value="Cytochrome_b561_oxidase"/>
</dbReference>
<dbReference type="PANTHER" id="PTHR30529:SF7">
    <property type="entry name" value="CYTOCHROME B561 BACTERIAL_NI-HYDROGENASE DOMAIN-CONTAINING PROTEIN"/>
    <property type="match status" value="1"/>
</dbReference>
<gene>
    <name evidence="15" type="ORF">C6Y40_06840</name>
</gene>
<proteinExistence type="inferred from homology"/>
<evidence type="ECO:0000256" key="8">
    <source>
        <dbReference type="ARBA" id="ARBA00022982"/>
    </source>
</evidence>
<evidence type="ECO:0000259" key="14">
    <source>
        <dbReference type="Pfam" id="PF01292"/>
    </source>
</evidence>
<name>A0A2S9VD11_9ALTE</name>
<evidence type="ECO:0000313" key="16">
    <source>
        <dbReference type="Proteomes" id="UP000238949"/>
    </source>
</evidence>
<keyword evidence="9 13" id="KW-1133">Transmembrane helix</keyword>
<dbReference type="GO" id="GO:0005886">
    <property type="term" value="C:plasma membrane"/>
    <property type="evidence" value="ECO:0007669"/>
    <property type="project" value="UniProtKB-SubCell"/>
</dbReference>
<evidence type="ECO:0000256" key="1">
    <source>
        <dbReference type="ARBA" id="ARBA00001970"/>
    </source>
</evidence>
<feature type="transmembrane region" description="Helical" evidence="13">
    <location>
        <begin position="83"/>
        <end position="105"/>
    </location>
</feature>
<keyword evidence="8" id="KW-0249">Electron transport</keyword>
<sequence>MMKDTRQQFSKITISLHWSVALLMIALLAVGIYMTENKDYSLYGLHKSFGVIVLVLALGRVFWRMKNGWPLAAGNYKGWEHKLAHAVHWVLILGTLIMPVSGVIMSSMGGHNIPLFGIDLIPGNHDPANPQDVIPRNVELGEMAEEIHEFVGYLLIACILLHIAGALKHHIIDKDGTLMRMKGKRIDVE</sequence>